<dbReference type="EMBL" id="DAKRPA010000059">
    <property type="protein sequence ID" value="DBA00731.1"/>
    <property type="molecule type" value="Genomic_DNA"/>
</dbReference>
<evidence type="ECO:0000313" key="2">
    <source>
        <dbReference type="Proteomes" id="UP001146120"/>
    </source>
</evidence>
<organism evidence="1 2">
    <name type="scientific">Lagenidium giganteum</name>
    <dbReference type="NCBI Taxonomy" id="4803"/>
    <lineage>
        <taxon>Eukaryota</taxon>
        <taxon>Sar</taxon>
        <taxon>Stramenopiles</taxon>
        <taxon>Oomycota</taxon>
        <taxon>Peronosporomycetes</taxon>
        <taxon>Pythiales</taxon>
        <taxon>Pythiaceae</taxon>
    </lineage>
</organism>
<accession>A0AAV2Z090</accession>
<reference evidence="1" key="2">
    <citation type="journal article" date="2023" name="Microbiol Resour">
        <title>Decontamination and Annotation of the Draft Genome Sequence of the Oomycete Lagenidium giganteum ARSEF 373.</title>
        <authorList>
            <person name="Morgan W.R."/>
            <person name="Tartar A."/>
        </authorList>
    </citation>
    <scope>NUCLEOTIDE SEQUENCE</scope>
    <source>
        <strain evidence="1">ARSEF 373</strain>
    </source>
</reference>
<dbReference type="Proteomes" id="UP001146120">
    <property type="component" value="Unassembled WGS sequence"/>
</dbReference>
<name>A0AAV2Z090_9STRA</name>
<proteinExistence type="predicted"/>
<evidence type="ECO:0000313" key="1">
    <source>
        <dbReference type="EMBL" id="DBA00731.1"/>
    </source>
</evidence>
<reference evidence="1" key="1">
    <citation type="submission" date="2022-11" db="EMBL/GenBank/DDBJ databases">
        <authorList>
            <person name="Morgan W.R."/>
            <person name="Tartar A."/>
        </authorList>
    </citation>
    <scope>NUCLEOTIDE SEQUENCE</scope>
    <source>
        <strain evidence="1">ARSEF 373</strain>
    </source>
</reference>
<dbReference type="AlphaFoldDB" id="A0AAV2Z090"/>
<protein>
    <submittedName>
        <fullName evidence="1">Uncharacterized protein</fullName>
    </submittedName>
</protein>
<gene>
    <name evidence="1" type="ORF">N0F65_001202</name>
</gene>
<sequence>MPVIRTVPSPSKGQAAKLVLPECVNDVFARSGIRWYENGPYDGRINYWRREPSVPYSEGRAAKRLISQGYRCDATQLYDPNEIIV</sequence>
<comment type="caution">
    <text evidence="1">The sequence shown here is derived from an EMBL/GenBank/DDBJ whole genome shotgun (WGS) entry which is preliminary data.</text>
</comment>
<keyword evidence="2" id="KW-1185">Reference proteome</keyword>